<organism evidence="2 3">
    <name type="scientific">Hymenoscyphus albidus</name>
    <dbReference type="NCBI Taxonomy" id="595503"/>
    <lineage>
        <taxon>Eukaryota</taxon>
        <taxon>Fungi</taxon>
        <taxon>Dikarya</taxon>
        <taxon>Ascomycota</taxon>
        <taxon>Pezizomycotina</taxon>
        <taxon>Leotiomycetes</taxon>
        <taxon>Helotiales</taxon>
        <taxon>Helotiaceae</taxon>
        <taxon>Hymenoscyphus</taxon>
    </lineage>
</organism>
<dbReference type="OrthoDB" id="10354135at2759"/>
<keyword evidence="1" id="KW-1133">Transmembrane helix</keyword>
<name>A0A9N9Q2S5_9HELO</name>
<sequence length="228" mass="25736">MPALAYNTFSNQTPIPNQTSRLTTMFSAIRTSLPSLFRRTKRGPLLPTTEPRSISYTALRSSSLVKPGEEVLGDGTNLRALDKKLYAQIADLKTLLPMLKKEEDSVRREFNSCSEAWKVVLRPGYRGSNQPPTPTQTATPNPILTKYTRLRAAIRRRCRAKDTYKMKREKRSKIRALLGPSPRPEKKVVPQRSRGIWWYVIGMAAWAFCGGVVVLIVKTPTGEFGKKE</sequence>
<dbReference type="EMBL" id="CAJVRM010000734">
    <property type="protein sequence ID" value="CAG8983683.1"/>
    <property type="molecule type" value="Genomic_DNA"/>
</dbReference>
<protein>
    <submittedName>
        <fullName evidence="2">Uncharacterized protein</fullName>
    </submittedName>
</protein>
<evidence type="ECO:0000256" key="1">
    <source>
        <dbReference type="SAM" id="Phobius"/>
    </source>
</evidence>
<gene>
    <name evidence="2" type="ORF">HYALB_00006252</name>
</gene>
<keyword evidence="1" id="KW-0812">Transmembrane</keyword>
<proteinExistence type="predicted"/>
<feature type="transmembrane region" description="Helical" evidence="1">
    <location>
        <begin position="196"/>
        <end position="217"/>
    </location>
</feature>
<comment type="caution">
    <text evidence="2">The sequence shown here is derived from an EMBL/GenBank/DDBJ whole genome shotgun (WGS) entry which is preliminary data.</text>
</comment>
<keyword evidence="1" id="KW-0472">Membrane</keyword>
<reference evidence="2" key="1">
    <citation type="submission" date="2021-07" db="EMBL/GenBank/DDBJ databases">
        <authorList>
            <person name="Durling M."/>
        </authorList>
    </citation>
    <scope>NUCLEOTIDE SEQUENCE</scope>
</reference>
<keyword evidence="3" id="KW-1185">Reference proteome</keyword>
<evidence type="ECO:0000313" key="2">
    <source>
        <dbReference type="EMBL" id="CAG8983683.1"/>
    </source>
</evidence>
<accession>A0A9N9Q2S5</accession>
<dbReference type="AlphaFoldDB" id="A0A9N9Q2S5"/>
<dbReference type="Proteomes" id="UP000701801">
    <property type="component" value="Unassembled WGS sequence"/>
</dbReference>
<evidence type="ECO:0000313" key="3">
    <source>
        <dbReference type="Proteomes" id="UP000701801"/>
    </source>
</evidence>